<dbReference type="Pfam" id="PF13503">
    <property type="entry name" value="DUF4123"/>
    <property type="match status" value="1"/>
</dbReference>
<feature type="region of interest" description="Disordered" evidence="1">
    <location>
        <begin position="1"/>
        <end position="21"/>
    </location>
</feature>
<proteinExistence type="predicted"/>
<name>A0ABX2IYM8_9RHOB</name>
<protein>
    <submittedName>
        <fullName evidence="3">DUF4123 domain-containing protein</fullName>
    </submittedName>
</protein>
<dbReference type="InterPro" id="IPR025391">
    <property type="entry name" value="DUF4123"/>
</dbReference>
<feature type="domain" description="DUF4123" evidence="2">
    <location>
        <begin position="73"/>
        <end position="194"/>
    </location>
</feature>
<dbReference type="Proteomes" id="UP000777935">
    <property type="component" value="Unassembled WGS sequence"/>
</dbReference>
<evidence type="ECO:0000313" key="3">
    <source>
        <dbReference type="EMBL" id="NSX55734.1"/>
    </source>
</evidence>
<reference evidence="3 4" key="1">
    <citation type="submission" date="2020-06" db="EMBL/GenBank/DDBJ databases">
        <title>Sulfitobacter algicola sp. nov., isolated from green algae.</title>
        <authorList>
            <person name="Wang C."/>
        </authorList>
    </citation>
    <scope>NUCLEOTIDE SEQUENCE [LARGE SCALE GENOMIC DNA]</scope>
    <source>
        <strain evidence="3 4">1151</strain>
    </source>
</reference>
<dbReference type="RefSeq" id="WP_174138877.1">
    <property type="nucleotide sequence ID" value="NZ_JABUFE010000007.1"/>
</dbReference>
<accession>A0ABX2IYM8</accession>
<organism evidence="3 4">
    <name type="scientific">Parasulfitobacter algicola</name>
    <dbReference type="NCBI Taxonomy" id="2614809"/>
    <lineage>
        <taxon>Bacteria</taxon>
        <taxon>Pseudomonadati</taxon>
        <taxon>Pseudomonadota</taxon>
        <taxon>Alphaproteobacteria</taxon>
        <taxon>Rhodobacterales</taxon>
        <taxon>Roseobacteraceae</taxon>
        <taxon>Parasulfitobacter</taxon>
    </lineage>
</organism>
<comment type="caution">
    <text evidence="3">The sequence shown here is derived from an EMBL/GenBank/DDBJ whole genome shotgun (WGS) entry which is preliminary data.</text>
</comment>
<evidence type="ECO:0000313" key="4">
    <source>
        <dbReference type="Proteomes" id="UP000777935"/>
    </source>
</evidence>
<keyword evidence="4" id="KW-1185">Reference proteome</keyword>
<dbReference type="EMBL" id="JABUFE010000007">
    <property type="protein sequence ID" value="NSX55734.1"/>
    <property type="molecule type" value="Genomic_DNA"/>
</dbReference>
<evidence type="ECO:0000259" key="2">
    <source>
        <dbReference type="Pfam" id="PF13503"/>
    </source>
</evidence>
<gene>
    <name evidence="3" type="ORF">HRQ87_13065</name>
</gene>
<evidence type="ECO:0000256" key="1">
    <source>
        <dbReference type="SAM" id="MobiDB-lite"/>
    </source>
</evidence>
<sequence length="347" mass="39882">MRTGTYDDPWAKGESTQARSGADAHKSYLTVAHFNDIQPLDDQFGVDPKKTVPDALYEPLFGQIKGEDPRQTYAILDASKMMGMAEVLGNSGLQHKCLFKGQAYDDLRDVAPWIVRLAEDNSFTRHLFTHDPDDDVPWYLWAKRPGLYIRSTASLDQLWQHFRKFTRLQNEAGKWFYFRFWEPGPMVDYFTDMAADKGRVARWFNAYGHPVEVITPSTHIRPVPELTPNSTPLRLGTIEQRAFQRRAQWEVTDQMALDLRRQYPQETAQITEAELAARTARIVARLQGYGLRNGAHLYMMAVWDIMYGDAYETKEPSGQLQAILTKTTSEDIKFETYKRTLLSAEVA</sequence>